<organism evidence="3 4">
    <name type="scientific">Glycomyces endophyticus</name>
    <dbReference type="NCBI Taxonomy" id="480996"/>
    <lineage>
        <taxon>Bacteria</taxon>
        <taxon>Bacillati</taxon>
        <taxon>Actinomycetota</taxon>
        <taxon>Actinomycetes</taxon>
        <taxon>Glycomycetales</taxon>
        <taxon>Glycomycetaceae</taxon>
        <taxon>Glycomyces</taxon>
    </lineage>
</organism>
<evidence type="ECO:0000313" key="4">
    <source>
        <dbReference type="Proteomes" id="UP001499851"/>
    </source>
</evidence>
<keyword evidence="4" id="KW-1185">Reference proteome</keyword>
<protein>
    <submittedName>
        <fullName evidence="3">Uncharacterized protein</fullName>
    </submittedName>
</protein>
<gene>
    <name evidence="3" type="ORF">GCM10009830_40950</name>
</gene>
<dbReference type="EMBL" id="BAAAQF010000021">
    <property type="protein sequence ID" value="GAA1689173.1"/>
    <property type="molecule type" value="Genomic_DNA"/>
</dbReference>
<feature type="chain" id="PRO_5045784309" evidence="2">
    <location>
        <begin position="23"/>
        <end position="102"/>
    </location>
</feature>
<sequence length="102" mass="10405">MRALVLAVLLLAVLAYGIIANAGAGAPQGFTGADCFHVDAAGDVQPCADAPDPAPTAAVAAANWEWWGPAAAPALLGAAVLALWLRLRRTARRRGAKLPRPA</sequence>
<evidence type="ECO:0000256" key="2">
    <source>
        <dbReference type="SAM" id="SignalP"/>
    </source>
</evidence>
<feature type="transmembrane region" description="Helical" evidence="1">
    <location>
        <begin position="66"/>
        <end position="87"/>
    </location>
</feature>
<keyword evidence="1" id="KW-0812">Transmembrane</keyword>
<proteinExistence type="predicted"/>
<feature type="signal peptide" evidence="2">
    <location>
        <begin position="1"/>
        <end position="22"/>
    </location>
</feature>
<evidence type="ECO:0000313" key="3">
    <source>
        <dbReference type="EMBL" id="GAA1689173.1"/>
    </source>
</evidence>
<dbReference type="Proteomes" id="UP001499851">
    <property type="component" value="Unassembled WGS sequence"/>
</dbReference>
<name>A0ABN2HLK2_9ACTN</name>
<evidence type="ECO:0000256" key="1">
    <source>
        <dbReference type="SAM" id="Phobius"/>
    </source>
</evidence>
<keyword evidence="1" id="KW-0472">Membrane</keyword>
<comment type="caution">
    <text evidence="3">The sequence shown here is derived from an EMBL/GenBank/DDBJ whole genome shotgun (WGS) entry which is preliminary data.</text>
</comment>
<keyword evidence="1" id="KW-1133">Transmembrane helix</keyword>
<dbReference type="RefSeq" id="WP_344490393.1">
    <property type="nucleotide sequence ID" value="NZ_BAAAQF010000021.1"/>
</dbReference>
<keyword evidence="2" id="KW-0732">Signal</keyword>
<accession>A0ABN2HLK2</accession>
<reference evidence="3 4" key="1">
    <citation type="journal article" date="2019" name="Int. J. Syst. Evol. Microbiol.">
        <title>The Global Catalogue of Microorganisms (GCM) 10K type strain sequencing project: providing services to taxonomists for standard genome sequencing and annotation.</title>
        <authorList>
            <consortium name="The Broad Institute Genomics Platform"/>
            <consortium name="The Broad Institute Genome Sequencing Center for Infectious Disease"/>
            <person name="Wu L."/>
            <person name="Ma J."/>
        </authorList>
    </citation>
    <scope>NUCLEOTIDE SEQUENCE [LARGE SCALE GENOMIC DNA]</scope>
    <source>
        <strain evidence="3 4">JCM 16001</strain>
    </source>
</reference>